<evidence type="ECO:0000256" key="2">
    <source>
        <dbReference type="SAM" id="SignalP"/>
    </source>
</evidence>
<dbReference type="EMBL" id="RCTF01000015">
    <property type="protein sequence ID" value="RLP75450.1"/>
    <property type="molecule type" value="Genomic_DNA"/>
</dbReference>
<gene>
    <name evidence="3" type="ORF">D9R14_16950</name>
</gene>
<organism evidence="3 4">
    <name type="scientific">Xanthobacter tagetidis</name>
    <dbReference type="NCBI Taxonomy" id="60216"/>
    <lineage>
        <taxon>Bacteria</taxon>
        <taxon>Pseudomonadati</taxon>
        <taxon>Pseudomonadota</taxon>
        <taxon>Alphaproteobacteria</taxon>
        <taxon>Hyphomicrobiales</taxon>
        <taxon>Xanthobacteraceae</taxon>
        <taxon>Xanthobacter</taxon>
    </lineage>
</organism>
<keyword evidence="4" id="KW-1185">Reference proteome</keyword>
<dbReference type="Proteomes" id="UP000269692">
    <property type="component" value="Unassembled WGS sequence"/>
</dbReference>
<dbReference type="AlphaFoldDB" id="A0A3L7A6H3"/>
<dbReference type="OrthoDB" id="8159761at2"/>
<feature type="region of interest" description="Disordered" evidence="1">
    <location>
        <begin position="161"/>
        <end position="203"/>
    </location>
</feature>
<keyword evidence="2" id="KW-0732">Signal</keyword>
<feature type="chain" id="PRO_5017953381" description="VCBS repeat-containing protein" evidence="2">
    <location>
        <begin position="27"/>
        <end position="308"/>
    </location>
</feature>
<dbReference type="RefSeq" id="WP_121624524.1">
    <property type="nucleotide sequence ID" value="NZ_JACIIW010000005.1"/>
</dbReference>
<evidence type="ECO:0000313" key="4">
    <source>
        <dbReference type="Proteomes" id="UP000269692"/>
    </source>
</evidence>
<evidence type="ECO:0008006" key="5">
    <source>
        <dbReference type="Google" id="ProtNLM"/>
    </source>
</evidence>
<comment type="caution">
    <text evidence="3">The sequence shown here is derived from an EMBL/GenBank/DDBJ whole genome shotgun (WGS) entry which is preliminary data.</text>
</comment>
<accession>A0A3L7A6H3</accession>
<name>A0A3L7A6H3_9HYPH</name>
<evidence type="ECO:0000313" key="3">
    <source>
        <dbReference type="EMBL" id="RLP75450.1"/>
    </source>
</evidence>
<feature type="signal peptide" evidence="2">
    <location>
        <begin position="1"/>
        <end position="26"/>
    </location>
</feature>
<protein>
    <recommendedName>
        <fullName evidence="5">VCBS repeat-containing protein</fullName>
    </recommendedName>
</protein>
<reference evidence="3 4" key="1">
    <citation type="submission" date="2018-10" db="EMBL/GenBank/DDBJ databases">
        <title>Xanthobacter tagetidis genome sequencing and assembly.</title>
        <authorList>
            <person name="Maclea K.S."/>
            <person name="Goen A.E."/>
            <person name="Fatima S.A."/>
        </authorList>
    </citation>
    <scope>NUCLEOTIDE SEQUENCE [LARGE SCALE GENOMIC DNA]</scope>
    <source>
        <strain evidence="3 4">ATCC 700314</strain>
    </source>
</reference>
<feature type="compositionally biased region" description="Low complexity" evidence="1">
    <location>
        <begin position="161"/>
        <end position="170"/>
    </location>
</feature>
<evidence type="ECO:0000256" key="1">
    <source>
        <dbReference type="SAM" id="MobiDB-lite"/>
    </source>
</evidence>
<proteinExistence type="predicted"/>
<sequence>MIRNWLKGACPMALALVLAAPGAARAEGWAEYRQPDLSGAIYAAANGDLMVLVGCKEGGRPALQVTLPEGSKARAGRQGSVSLAVDGRSFGFSGEVMALDDGAGKVIIATIKASDPLLKALGAGTELKVAQGGASYVLPLAGAGPAVASFQAACGPKPRGAAAEAAAAPAQTPPPPDDEAKPAPAAPADRAERAKPQPLPSNAELADAIFVDKQEGRRVAGKLKVSAVDLNGDGANEAIVTVTDPGWCGENGCTILVVDFTGGQVRTIGEFIGQSLTPGKGRTGEWRDLVLRGPTGQEVQNYVDGRYR</sequence>